<accession>A0A8S1ELE5</accession>
<dbReference type="Proteomes" id="UP000494206">
    <property type="component" value="Unassembled WGS sequence"/>
</dbReference>
<keyword evidence="6 9" id="KW-1133">Transmembrane helix</keyword>
<keyword evidence="7" id="KW-0496">Mitochondrion</keyword>
<evidence type="ECO:0000256" key="1">
    <source>
        <dbReference type="ARBA" id="ARBA00004434"/>
    </source>
</evidence>
<protein>
    <recommendedName>
        <fullName evidence="12">Mitochondrial cytochrome c oxidase subunit VIc/VIIs domain-containing protein</fullName>
    </recommendedName>
</protein>
<evidence type="ECO:0000256" key="8">
    <source>
        <dbReference type="ARBA" id="ARBA00023136"/>
    </source>
</evidence>
<evidence type="ECO:0008006" key="12">
    <source>
        <dbReference type="Google" id="ProtNLM"/>
    </source>
</evidence>
<evidence type="ECO:0000256" key="6">
    <source>
        <dbReference type="ARBA" id="ARBA00022989"/>
    </source>
</evidence>
<evidence type="ECO:0000256" key="3">
    <source>
        <dbReference type="ARBA" id="ARBA00007204"/>
    </source>
</evidence>
<dbReference type="GO" id="GO:0005743">
    <property type="term" value="C:mitochondrial inner membrane"/>
    <property type="evidence" value="ECO:0007669"/>
    <property type="project" value="UniProtKB-SubCell"/>
</dbReference>
<dbReference type="InterPro" id="IPR034884">
    <property type="entry name" value="Cytochrome_c_oxidase_VIc/VIIs"/>
</dbReference>
<evidence type="ECO:0000256" key="4">
    <source>
        <dbReference type="ARBA" id="ARBA00022692"/>
    </source>
</evidence>
<dbReference type="PANTHER" id="PTHR48416">
    <property type="entry name" value="CYTOCHROME C OXIDASE SUBUNIT 6C"/>
    <property type="match status" value="1"/>
</dbReference>
<comment type="subcellular location">
    <subcellularLocation>
        <location evidence="1">Mitochondrion inner membrane</location>
        <topology evidence="1">Single-pass membrane protein</topology>
    </subcellularLocation>
</comment>
<dbReference type="Pfam" id="PF02937">
    <property type="entry name" value="COX6C"/>
    <property type="match status" value="1"/>
</dbReference>
<evidence type="ECO:0000313" key="10">
    <source>
        <dbReference type="EMBL" id="CAB3401906.1"/>
    </source>
</evidence>
<keyword evidence="11" id="KW-1185">Reference proteome</keyword>
<comment type="pathway">
    <text evidence="2">Energy metabolism; oxidative phosphorylation.</text>
</comment>
<evidence type="ECO:0000256" key="7">
    <source>
        <dbReference type="ARBA" id="ARBA00023128"/>
    </source>
</evidence>
<dbReference type="InterPro" id="IPR051389">
    <property type="entry name" value="Cytochrome_c_oxidase_VIc"/>
</dbReference>
<dbReference type="InterPro" id="IPR037169">
    <property type="entry name" value="Cytochrome_c_oxidase_VIc_sf"/>
</dbReference>
<dbReference type="SUPFAM" id="SSF81415">
    <property type="entry name" value="Mitochondrial cytochrome c oxidase subunit VIc"/>
    <property type="match status" value="1"/>
</dbReference>
<dbReference type="EMBL" id="CADEPM010000003">
    <property type="protein sequence ID" value="CAB3401906.1"/>
    <property type="molecule type" value="Genomic_DNA"/>
</dbReference>
<dbReference type="Gene3D" id="4.10.93.10">
    <property type="entry name" value="Mitochondrial cytochrome c oxidase subunit VIc/VIIs"/>
    <property type="match status" value="1"/>
</dbReference>
<evidence type="ECO:0000313" key="11">
    <source>
        <dbReference type="Proteomes" id="UP000494206"/>
    </source>
</evidence>
<organism evidence="10 11">
    <name type="scientific">Caenorhabditis bovis</name>
    <dbReference type="NCBI Taxonomy" id="2654633"/>
    <lineage>
        <taxon>Eukaryota</taxon>
        <taxon>Metazoa</taxon>
        <taxon>Ecdysozoa</taxon>
        <taxon>Nematoda</taxon>
        <taxon>Chromadorea</taxon>
        <taxon>Rhabditida</taxon>
        <taxon>Rhabditina</taxon>
        <taxon>Rhabditomorpha</taxon>
        <taxon>Rhabditoidea</taxon>
        <taxon>Rhabditidae</taxon>
        <taxon>Peloderinae</taxon>
        <taxon>Caenorhabditis</taxon>
    </lineage>
</organism>
<evidence type="ECO:0000256" key="5">
    <source>
        <dbReference type="ARBA" id="ARBA00022792"/>
    </source>
</evidence>
<dbReference type="AlphaFoldDB" id="A0A8S1ELE5"/>
<dbReference type="PANTHER" id="PTHR48416:SF1">
    <property type="entry name" value="CYTOCHROME C OXIDASE SUBUNIT 6C"/>
    <property type="match status" value="1"/>
</dbReference>
<keyword evidence="8 9" id="KW-0472">Membrane</keyword>
<sequence>MSGPTRNMLHQYGRRAIFVSLFTAIGSTVAFNLFYTWPRHYRYEEFFANYDPYKRMKEICETNKGYLHTCPQELAKLYESKGKPIADKR</sequence>
<evidence type="ECO:0000256" key="2">
    <source>
        <dbReference type="ARBA" id="ARBA00004673"/>
    </source>
</evidence>
<reference evidence="10 11" key="1">
    <citation type="submission" date="2020-04" db="EMBL/GenBank/DDBJ databases">
        <authorList>
            <person name="Laetsch R D."/>
            <person name="Stevens L."/>
            <person name="Kumar S."/>
            <person name="Blaxter L. M."/>
        </authorList>
    </citation>
    <scope>NUCLEOTIDE SEQUENCE [LARGE SCALE GENOMIC DNA]</scope>
</reference>
<proteinExistence type="inferred from homology"/>
<gene>
    <name evidence="10" type="ORF">CBOVIS_LOCUS4588</name>
</gene>
<keyword evidence="5" id="KW-0999">Mitochondrion inner membrane</keyword>
<comment type="caution">
    <text evidence="10">The sequence shown here is derived from an EMBL/GenBank/DDBJ whole genome shotgun (WGS) entry which is preliminary data.</text>
</comment>
<feature type="transmembrane region" description="Helical" evidence="9">
    <location>
        <begin position="16"/>
        <end position="35"/>
    </location>
</feature>
<name>A0A8S1ELE5_9PELO</name>
<dbReference type="OrthoDB" id="10051322at2759"/>
<keyword evidence="4 9" id="KW-0812">Transmembrane</keyword>
<comment type="similarity">
    <text evidence="3">Belongs to the cytochrome c oxidase subunit 6c family.</text>
</comment>
<evidence type="ECO:0000256" key="9">
    <source>
        <dbReference type="SAM" id="Phobius"/>
    </source>
</evidence>